<keyword evidence="3" id="KW-1185">Reference proteome</keyword>
<reference evidence="2 3" key="1">
    <citation type="submission" date="2020-10" db="EMBL/GenBank/DDBJ databases">
        <title>Sequencing the genomes of 1000 actinobacteria strains.</title>
        <authorList>
            <person name="Klenk H.-P."/>
        </authorList>
    </citation>
    <scope>NUCLEOTIDE SEQUENCE [LARGE SCALE GENOMIC DNA]</scope>
    <source>
        <strain evidence="2 3">DSM 46661</strain>
    </source>
</reference>
<feature type="region of interest" description="Disordered" evidence="1">
    <location>
        <begin position="1"/>
        <end position="47"/>
    </location>
</feature>
<sequence length="47" mass="4952">MPVRIRWTPLNPHPNRPVPAEEPEPEPLAGADGGCGGPLDAKEPDVA</sequence>
<name>A0ABR9LH08_9PSEU</name>
<evidence type="ECO:0000313" key="2">
    <source>
        <dbReference type="EMBL" id="MBE1579938.1"/>
    </source>
</evidence>
<evidence type="ECO:0000313" key="3">
    <source>
        <dbReference type="Proteomes" id="UP000656548"/>
    </source>
</evidence>
<accession>A0ABR9LH08</accession>
<organism evidence="2 3">
    <name type="scientific">Amycolatopsis roodepoortensis</name>
    <dbReference type="NCBI Taxonomy" id="700274"/>
    <lineage>
        <taxon>Bacteria</taxon>
        <taxon>Bacillati</taxon>
        <taxon>Actinomycetota</taxon>
        <taxon>Actinomycetes</taxon>
        <taxon>Pseudonocardiales</taxon>
        <taxon>Pseudonocardiaceae</taxon>
        <taxon>Amycolatopsis</taxon>
    </lineage>
</organism>
<evidence type="ECO:0000256" key="1">
    <source>
        <dbReference type="SAM" id="MobiDB-lite"/>
    </source>
</evidence>
<protein>
    <submittedName>
        <fullName evidence="2">Uncharacterized protein</fullName>
    </submittedName>
</protein>
<dbReference type="EMBL" id="JADBEJ010000005">
    <property type="protein sequence ID" value="MBE1579938.1"/>
    <property type="molecule type" value="Genomic_DNA"/>
</dbReference>
<dbReference type="Proteomes" id="UP000656548">
    <property type="component" value="Unassembled WGS sequence"/>
</dbReference>
<comment type="caution">
    <text evidence="2">The sequence shown here is derived from an EMBL/GenBank/DDBJ whole genome shotgun (WGS) entry which is preliminary data.</text>
</comment>
<gene>
    <name evidence="2" type="ORF">H4W30_006998</name>
</gene>
<proteinExistence type="predicted"/>